<feature type="compositionally biased region" description="Low complexity" evidence="1">
    <location>
        <begin position="1056"/>
        <end position="1071"/>
    </location>
</feature>
<feature type="compositionally biased region" description="Polar residues" evidence="1">
    <location>
        <begin position="12"/>
        <end position="22"/>
    </location>
</feature>
<feature type="region of interest" description="Disordered" evidence="1">
    <location>
        <begin position="1"/>
        <end position="245"/>
    </location>
</feature>
<feature type="compositionally biased region" description="Basic and acidic residues" evidence="1">
    <location>
        <begin position="338"/>
        <end position="353"/>
    </location>
</feature>
<sequence>MPASPDVIASTPKASVTSNAVRISSRAKGLSKTVSLSTPRRRKKKGESSDESSKPNDPASSKDKQSKKPIPIPNKKDASSSDGKGDNTQIKNPAVPDEKKKQRSSRISGKAQESDTGKVSDSDGSASKGNKGTNRKPGKVKESSMPEIVQVVSGDERSTVRTRSIRSNDAGKHNDQNKTEIEQRGKGGEENGMDNTDEMKKGRDNRSMDESGLGRSIDSGLGKSMDIQDLTMEDGHVKKGEHVKKEELVKKEGHVKCLQDISQDEPTVIHATQTFSQEGMDDHTHLDDEVFSKDLDEDTLSVIAKKSGVDDGAKDVNVDVDRDSSSGPFTKASVSEKTISKRKERGVEQDKGESSTPYKKKTTKPVKAKAGAKTRQIRTRAAAKKNASVGSSVSTSESDITITKQTSKARAKSAEPGSKASKAITSSRSVSDLDKRNKLGSGYNTEDWMMDYSDLERRTERKKALENASNVSKSRLSLISTVYRENYRTDYKFKRKKFENPYEFKTSPPAKRSPQGKKLLRPALRTYQLKKQAELQQKREKKGNKADKLLSYNDDEEMPEMKENEKSFSDIALEVQRKHRERELRKHDSESDILNRRRDSEPDEQSTTEILNDWKEKSKTRRNLEQGAFKKVEENEQNKENEKDGEGTTPVEAGDVLDPPADGIDSSQTLRFDDQQVLANVTAEPDQESLDGDSLSNLLKTIRDDKPAGFEENVKKNTEDHVEKNGVRRTKDKEIIDKERDKKAMENHEGEDKESSRKTNDESENLTKKSKRDTSLDRLVPPGIQNSLMDEESKMLLNHVFGRDDEDGDLWIGAKENKNQVDTSRSQRGTKPRANSNHENPAQTSARDTNTDRARGKQKSTGEEIVELDEIFDDGNGDSLLEPKQTKRNTAKRTRSASDNTARLPGEKQEAGRGDILEEDDVYADESADELEEMSPRPAKKRIPRDRKYVKEHKDGEGDLSSGTALILDAFKKNFERIIEDSDDCVDLPTKTNKSSTSRKQSETISKNKKTVKSSKRRESPLREDHLYHPHEPSKFEASTPQAKLSRSTDSGFFDKTLSSSSKKRTPSSAKGDVQDKTPGGTVSRKSRRFGCLDVQSTGHTPRRGYHSNDDKRTSRIQEEYESGEEDCNLFSHSQPASINQGSRKRKGSRERETGFKSESKMQKRNKGSAKDDDFEYPDSITELIKGMDDQDYVNESFKTPVDNQSMPIQPRKLFQSSDHSAPRKRQKVSRERQRANDDDEDDDDEDIENPFDDEDSIGEEMQTSFINLGKEVKKTIKQRQDYVSQIASATMKLITAKSEEMWSKQSSRRHTLMNEFTSCVNKYVEDHQQITSKRQQIEDDMITQVKNHLEALAKQRKEQEKCLRGIIKTQKAFTETFKSIEDAEQSQRMDFLDSLRKELKRYRDQAAQEVQKQEFENIKRRIQAMLGMSL</sequence>
<gene>
    <name evidence="2" type="ORF">PACLA_8A006526</name>
</gene>
<feature type="compositionally biased region" description="Basic residues" evidence="1">
    <location>
        <begin position="358"/>
        <end position="383"/>
    </location>
</feature>
<feature type="compositionally biased region" description="Basic and acidic residues" evidence="1">
    <location>
        <begin position="233"/>
        <end position="245"/>
    </location>
</feature>
<feature type="compositionally biased region" description="Basic residues" evidence="1">
    <location>
        <begin position="1007"/>
        <end position="1016"/>
    </location>
</feature>
<feature type="compositionally biased region" description="Basic and acidic residues" evidence="1">
    <location>
        <begin position="1150"/>
        <end position="1162"/>
    </location>
</feature>
<feature type="compositionally biased region" description="Basic and acidic residues" evidence="1">
    <location>
        <begin position="559"/>
        <end position="568"/>
    </location>
</feature>
<feature type="compositionally biased region" description="Polar residues" evidence="1">
    <location>
        <begin position="990"/>
        <end position="1005"/>
    </location>
</feature>
<feature type="compositionally biased region" description="Basic and acidic residues" evidence="1">
    <location>
        <begin position="612"/>
        <end position="646"/>
    </location>
</feature>
<feature type="compositionally biased region" description="Basic and acidic residues" evidence="1">
    <location>
        <begin position="197"/>
        <end position="209"/>
    </location>
</feature>
<feature type="compositionally biased region" description="Acidic residues" evidence="1">
    <location>
        <begin position="864"/>
        <end position="876"/>
    </location>
</feature>
<feature type="compositionally biased region" description="Basic and acidic residues" evidence="1">
    <location>
        <begin position="74"/>
        <end position="85"/>
    </location>
</feature>
<feature type="compositionally biased region" description="Polar residues" evidence="1">
    <location>
        <begin position="1131"/>
        <end position="1142"/>
    </location>
</feature>
<proteinExistence type="predicted"/>
<feature type="compositionally biased region" description="Basic and acidic residues" evidence="1">
    <location>
        <begin position="905"/>
        <end position="916"/>
    </location>
</feature>
<feature type="compositionally biased region" description="Polar residues" evidence="1">
    <location>
        <begin position="1037"/>
        <end position="1051"/>
    </location>
</feature>
<reference evidence="2" key="1">
    <citation type="submission" date="2020-04" db="EMBL/GenBank/DDBJ databases">
        <authorList>
            <person name="Alioto T."/>
            <person name="Alioto T."/>
            <person name="Gomez Garrido J."/>
        </authorList>
    </citation>
    <scope>NUCLEOTIDE SEQUENCE</scope>
    <source>
        <strain evidence="2">A484AB</strain>
    </source>
</reference>
<feature type="region of interest" description="Disordered" evidence="1">
    <location>
        <begin position="804"/>
        <end position="963"/>
    </location>
</feature>
<feature type="compositionally biased region" description="Polar residues" evidence="1">
    <location>
        <begin position="122"/>
        <end position="132"/>
    </location>
</feature>
<feature type="compositionally biased region" description="Basic and acidic residues" evidence="1">
    <location>
        <begin position="112"/>
        <end position="121"/>
    </location>
</feature>
<evidence type="ECO:0000313" key="2">
    <source>
        <dbReference type="EMBL" id="CAB3995129.1"/>
    </source>
</evidence>
<feature type="compositionally biased region" description="Basic and acidic residues" evidence="1">
    <location>
        <begin position="701"/>
        <end position="776"/>
    </location>
</feature>
<organism evidence="2 3">
    <name type="scientific">Paramuricea clavata</name>
    <name type="common">Red gorgonian</name>
    <name type="synonym">Violescent sea-whip</name>
    <dbReference type="NCBI Taxonomy" id="317549"/>
    <lineage>
        <taxon>Eukaryota</taxon>
        <taxon>Metazoa</taxon>
        <taxon>Cnidaria</taxon>
        <taxon>Anthozoa</taxon>
        <taxon>Octocorallia</taxon>
        <taxon>Malacalcyonacea</taxon>
        <taxon>Plexauridae</taxon>
        <taxon>Paramuricea</taxon>
    </lineage>
</organism>
<feature type="region of interest" description="Disordered" evidence="1">
    <location>
        <begin position="982"/>
        <end position="1259"/>
    </location>
</feature>
<dbReference type="Proteomes" id="UP001152795">
    <property type="component" value="Unassembled WGS sequence"/>
</dbReference>
<feature type="compositionally biased region" description="Basic and acidic residues" evidence="1">
    <location>
        <begin position="581"/>
        <end position="600"/>
    </location>
</feature>
<feature type="compositionally biased region" description="Basic and acidic residues" evidence="1">
    <location>
        <begin position="46"/>
        <end position="66"/>
    </location>
</feature>
<dbReference type="EMBL" id="CACRXK020002604">
    <property type="protein sequence ID" value="CAB3995129.1"/>
    <property type="molecule type" value="Genomic_DNA"/>
</dbReference>
<protein>
    <submittedName>
        <fullName evidence="2">Uncharacterized protein</fullName>
    </submittedName>
</protein>
<name>A0A6S7GXY2_PARCT</name>
<feature type="compositionally biased region" description="Basic residues" evidence="1">
    <location>
        <begin position="886"/>
        <end position="895"/>
    </location>
</feature>
<feature type="compositionally biased region" description="Polar residues" evidence="1">
    <location>
        <begin position="820"/>
        <end position="848"/>
    </location>
</feature>
<feature type="compositionally biased region" description="Basic and acidic residues" evidence="1">
    <location>
        <begin position="1107"/>
        <end position="1119"/>
    </location>
</feature>
<feature type="compositionally biased region" description="Acidic residues" evidence="1">
    <location>
        <begin position="1238"/>
        <end position="1259"/>
    </location>
</feature>
<feature type="compositionally biased region" description="Basic and acidic residues" evidence="1">
    <location>
        <begin position="531"/>
        <end position="548"/>
    </location>
</feature>
<feature type="compositionally biased region" description="Basic and acidic residues" evidence="1">
    <location>
        <begin position="169"/>
        <end position="189"/>
    </location>
</feature>
<accession>A0A6S7GXY2</accession>
<feature type="region of interest" description="Disordered" evidence="1">
    <location>
        <begin position="307"/>
        <end position="446"/>
    </location>
</feature>
<evidence type="ECO:0000256" key="1">
    <source>
        <dbReference type="SAM" id="MobiDB-lite"/>
    </source>
</evidence>
<feature type="compositionally biased region" description="Basic and acidic residues" evidence="1">
    <location>
        <begin position="946"/>
        <end position="957"/>
    </location>
</feature>
<feature type="compositionally biased region" description="Polar residues" evidence="1">
    <location>
        <begin position="399"/>
        <end position="408"/>
    </location>
</feature>
<dbReference type="OrthoDB" id="10256849at2759"/>
<feature type="compositionally biased region" description="Basic and acidic residues" evidence="1">
    <location>
        <begin position="307"/>
        <end position="324"/>
    </location>
</feature>
<feature type="region of interest" description="Disordered" evidence="1">
    <location>
        <begin position="499"/>
        <end position="791"/>
    </location>
</feature>
<keyword evidence="3" id="KW-1185">Reference proteome</keyword>
<feature type="compositionally biased region" description="Low complexity" evidence="1">
    <location>
        <begin position="388"/>
        <end position="398"/>
    </location>
</feature>
<evidence type="ECO:0000313" key="3">
    <source>
        <dbReference type="Proteomes" id="UP001152795"/>
    </source>
</evidence>
<feature type="compositionally biased region" description="Acidic residues" evidence="1">
    <location>
        <begin position="917"/>
        <end position="933"/>
    </location>
</feature>
<feature type="compositionally biased region" description="Basic and acidic residues" evidence="1">
    <location>
        <begin position="1017"/>
        <end position="1035"/>
    </location>
</feature>
<comment type="caution">
    <text evidence="2">The sequence shown here is derived from an EMBL/GenBank/DDBJ whole genome shotgun (WGS) entry which is preliminary data.</text>
</comment>